<evidence type="ECO:0000313" key="1">
    <source>
        <dbReference type="EMBL" id="GHO46867.1"/>
    </source>
</evidence>
<comment type="caution">
    <text evidence="1">The sequence shown here is derived from an EMBL/GenBank/DDBJ whole genome shotgun (WGS) entry which is preliminary data.</text>
</comment>
<sequence>MHTTNFSFRLKKLKYYAGNVYLHALQEIESLDIQSRGEQMYQAYREEASDCIQKDTVSLDHLVAQAR</sequence>
<proteinExistence type="predicted"/>
<dbReference type="EMBL" id="BNJF01000002">
    <property type="protein sequence ID" value="GHO46867.1"/>
    <property type="molecule type" value="Genomic_DNA"/>
</dbReference>
<organism evidence="1 2">
    <name type="scientific">Ktedonospora formicarum</name>
    <dbReference type="NCBI Taxonomy" id="2778364"/>
    <lineage>
        <taxon>Bacteria</taxon>
        <taxon>Bacillati</taxon>
        <taxon>Chloroflexota</taxon>
        <taxon>Ktedonobacteria</taxon>
        <taxon>Ktedonobacterales</taxon>
        <taxon>Ktedonobacteraceae</taxon>
        <taxon>Ktedonospora</taxon>
    </lineage>
</organism>
<keyword evidence="2" id="KW-1185">Reference proteome</keyword>
<name>A0A8J3I6A2_9CHLR</name>
<dbReference type="AlphaFoldDB" id="A0A8J3I6A2"/>
<accession>A0A8J3I6A2</accession>
<evidence type="ECO:0000313" key="2">
    <source>
        <dbReference type="Proteomes" id="UP000612362"/>
    </source>
</evidence>
<dbReference type="Proteomes" id="UP000612362">
    <property type="component" value="Unassembled WGS sequence"/>
</dbReference>
<reference evidence="1" key="1">
    <citation type="submission" date="2020-10" db="EMBL/GenBank/DDBJ databases">
        <title>Taxonomic study of unclassified bacteria belonging to the class Ktedonobacteria.</title>
        <authorList>
            <person name="Yabe S."/>
            <person name="Wang C.M."/>
            <person name="Zheng Y."/>
            <person name="Sakai Y."/>
            <person name="Cavaletti L."/>
            <person name="Monciardini P."/>
            <person name="Donadio S."/>
        </authorList>
    </citation>
    <scope>NUCLEOTIDE SEQUENCE</scope>
    <source>
        <strain evidence="1">SOSP1-1</strain>
    </source>
</reference>
<protein>
    <submittedName>
        <fullName evidence="1">Uncharacterized protein</fullName>
    </submittedName>
</protein>
<gene>
    <name evidence="1" type="ORF">KSX_50300</name>
</gene>